<feature type="compositionally biased region" description="Basic and acidic residues" evidence="3">
    <location>
        <begin position="509"/>
        <end position="524"/>
    </location>
</feature>
<comment type="caution">
    <text evidence="6">The sequence shown here is derived from an EMBL/GenBank/DDBJ whole genome shotgun (WGS) entry which is preliminary data.</text>
</comment>
<evidence type="ECO:0000313" key="7">
    <source>
        <dbReference type="Proteomes" id="UP001153555"/>
    </source>
</evidence>
<dbReference type="AlphaFoldDB" id="A0A9N7RKZ6"/>
<dbReference type="SUPFAM" id="SSF46689">
    <property type="entry name" value="Homeodomain-like"/>
    <property type="match status" value="1"/>
</dbReference>
<accession>A0A9N7RKZ6</accession>
<feature type="domain" description="Myb-like" evidence="4">
    <location>
        <begin position="200"/>
        <end position="253"/>
    </location>
</feature>
<keyword evidence="2" id="KW-0539">Nucleus</keyword>
<dbReference type="PANTHER" id="PTHR47206:SF1">
    <property type="entry name" value="HOMEODOMAIN-LIKE SUPERFAMILY PROTEIN"/>
    <property type="match status" value="1"/>
</dbReference>
<dbReference type="SMART" id="SM00717">
    <property type="entry name" value="SANT"/>
    <property type="match status" value="1"/>
</dbReference>
<dbReference type="Proteomes" id="UP001153555">
    <property type="component" value="Unassembled WGS sequence"/>
</dbReference>
<dbReference type="InterPro" id="IPR017930">
    <property type="entry name" value="Myb_dom"/>
</dbReference>
<keyword evidence="7" id="KW-1185">Reference proteome</keyword>
<protein>
    <submittedName>
        <fullName evidence="6">Homeodomain-like superfamily protein</fullName>
    </submittedName>
</protein>
<keyword evidence="6" id="KW-0371">Homeobox</keyword>
<dbReference type="InterPro" id="IPR001005">
    <property type="entry name" value="SANT/Myb"/>
</dbReference>
<dbReference type="Pfam" id="PF13921">
    <property type="entry name" value="Myb_DNA-bind_6"/>
    <property type="match status" value="1"/>
</dbReference>
<dbReference type="EMBL" id="CACSLK010027833">
    <property type="protein sequence ID" value="CAA0831929.1"/>
    <property type="molecule type" value="Genomic_DNA"/>
</dbReference>
<evidence type="ECO:0000313" key="6">
    <source>
        <dbReference type="EMBL" id="CAA0831929.1"/>
    </source>
</evidence>
<feature type="region of interest" description="Disordered" evidence="3">
    <location>
        <begin position="290"/>
        <end position="343"/>
    </location>
</feature>
<dbReference type="PROSITE" id="PS51294">
    <property type="entry name" value="HTH_MYB"/>
    <property type="match status" value="1"/>
</dbReference>
<proteinExistence type="predicted"/>
<dbReference type="GO" id="GO:0005634">
    <property type="term" value="C:nucleus"/>
    <property type="evidence" value="ECO:0007669"/>
    <property type="project" value="UniProtKB-SubCell"/>
</dbReference>
<keyword evidence="6" id="KW-0238">DNA-binding</keyword>
<dbReference type="CDD" id="cd00167">
    <property type="entry name" value="SANT"/>
    <property type="match status" value="1"/>
</dbReference>
<feature type="domain" description="HTH myb-type" evidence="5">
    <location>
        <begin position="200"/>
        <end position="257"/>
    </location>
</feature>
<evidence type="ECO:0000259" key="4">
    <source>
        <dbReference type="PROSITE" id="PS50090"/>
    </source>
</evidence>
<dbReference type="PROSITE" id="PS50090">
    <property type="entry name" value="MYB_LIKE"/>
    <property type="match status" value="1"/>
</dbReference>
<dbReference type="GO" id="GO:0003677">
    <property type="term" value="F:DNA binding"/>
    <property type="evidence" value="ECO:0007669"/>
    <property type="project" value="UniProtKB-KW"/>
</dbReference>
<dbReference type="InterPro" id="IPR009057">
    <property type="entry name" value="Homeodomain-like_sf"/>
</dbReference>
<name>A0A9N7RKZ6_STRHE</name>
<dbReference type="Gene3D" id="1.10.10.60">
    <property type="entry name" value="Homeodomain-like"/>
    <property type="match status" value="1"/>
</dbReference>
<gene>
    <name evidence="6" type="ORF">SHERM_27240</name>
</gene>
<evidence type="ECO:0000256" key="2">
    <source>
        <dbReference type="ARBA" id="ARBA00023242"/>
    </source>
</evidence>
<feature type="region of interest" description="Disordered" evidence="3">
    <location>
        <begin position="179"/>
        <end position="200"/>
    </location>
</feature>
<evidence type="ECO:0000256" key="3">
    <source>
        <dbReference type="SAM" id="MobiDB-lite"/>
    </source>
</evidence>
<feature type="region of interest" description="Disordered" evidence="3">
    <location>
        <begin position="416"/>
        <end position="524"/>
    </location>
</feature>
<dbReference type="OrthoDB" id="608866at2759"/>
<feature type="compositionally biased region" description="Basic and acidic residues" evidence="3">
    <location>
        <begin position="458"/>
        <end position="474"/>
    </location>
</feature>
<reference evidence="6" key="1">
    <citation type="submission" date="2019-12" db="EMBL/GenBank/DDBJ databases">
        <authorList>
            <person name="Scholes J."/>
        </authorList>
    </citation>
    <scope>NUCLEOTIDE SEQUENCE</scope>
</reference>
<sequence length="524" mass="55408">MVDKSKKRKKVTISEDNMSTLLRRYSVSTVLALLQEVSQAAGEKINWAEMVKNTTTGICSAREYQMLWRHLAYGETLDQIEPDSNLMDDDSDLEYELEAFPAAGREASVEAAACVKVLIASGCTNDSNLSNNSTVSTIEGPLTINIPNSKALSVPSDSSLFVSGRQGTNITIPVSLQKVPSSSGLSGEKRPVTESSGVNLPRRKRRGWSVEEDQKLTAAVKNIVEPNWALIASKDFNNDRKPSELSQRWANLKKKQANLKSGTTSLVPETQLAAAHRAMSLALDMPMGDNLKATSAGMKSQHQPRKSSGLADQPLGRGGGGPPKPQAPPKRPPTNPGPTPDSMVKAAAVAAGARIASASDASSLLEAARSQNVVHITTGGGSMMRSGPAGLSSQLPSNVHFIRNGLVKAPISTYSPAKPSVPRSVEPQHPQGGHVVKAVAQPSLEGSTAKEAAQRNQASDRADASGSVRVERAVPDSQSAGSVNREVEKQVQSASNQAKDVGVAVLTSGKEDNGEKNTENKCTS</sequence>
<dbReference type="PANTHER" id="PTHR47206">
    <property type="entry name" value="HOMEODOMAIN-LIKE SUPERFAMILY PROTEIN"/>
    <property type="match status" value="1"/>
</dbReference>
<evidence type="ECO:0000259" key="5">
    <source>
        <dbReference type="PROSITE" id="PS51294"/>
    </source>
</evidence>
<evidence type="ECO:0000256" key="1">
    <source>
        <dbReference type="ARBA" id="ARBA00004123"/>
    </source>
</evidence>
<organism evidence="6 7">
    <name type="scientific">Striga hermonthica</name>
    <name type="common">Purple witchweed</name>
    <name type="synonym">Buchnera hermonthica</name>
    <dbReference type="NCBI Taxonomy" id="68872"/>
    <lineage>
        <taxon>Eukaryota</taxon>
        <taxon>Viridiplantae</taxon>
        <taxon>Streptophyta</taxon>
        <taxon>Embryophyta</taxon>
        <taxon>Tracheophyta</taxon>
        <taxon>Spermatophyta</taxon>
        <taxon>Magnoliopsida</taxon>
        <taxon>eudicotyledons</taxon>
        <taxon>Gunneridae</taxon>
        <taxon>Pentapetalae</taxon>
        <taxon>asterids</taxon>
        <taxon>lamiids</taxon>
        <taxon>Lamiales</taxon>
        <taxon>Orobanchaceae</taxon>
        <taxon>Buchnereae</taxon>
        <taxon>Striga</taxon>
    </lineage>
</organism>
<feature type="compositionally biased region" description="Pro residues" evidence="3">
    <location>
        <begin position="322"/>
        <end position="339"/>
    </location>
</feature>
<comment type="subcellular location">
    <subcellularLocation>
        <location evidence="1">Nucleus</location>
    </subcellularLocation>
</comment>